<accession>A0A264W586</accession>
<dbReference type="AlphaFoldDB" id="A0A264W586"/>
<keyword evidence="1" id="KW-0472">Membrane</keyword>
<gene>
    <name evidence="2" type="ORF">CF394_04235</name>
</gene>
<organism evidence="2 3">
    <name type="scientific">Tetzosporium hominis</name>
    <dbReference type="NCBI Taxonomy" id="2020506"/>
    <lineage>
        <taxon>Bacteria</taxon>
        <taxon>Bacillati</taxon>
        <taxon>Bacillota</taxon>
        <taxon>Bacilli</taxon>
        <taxon>Bacillales</taxon>
        <taxon>Caryophanaceae</taxon>
        <taxon>Tetzosporium</taxon>
    </lineage>
</organism>
<dbReference type="EMBL" id="NOKQ01000187">
    <property type="protein sequence ID" value="OZS78753.1"/>
    <property type="molecule type" value="Genomic_DNA"/>
</dbReference>
<proteinExistence type="predicted"/>
<feature type="transmembrane region" description="Helical" evidence="1">
    <location>
        <begin position="6"/>
        <end position="23"/>
    </location>
</feature>
<name>A0A264W586_9BACL</name>
<dbReference type="OrthoDB" id="2662123at2"/>
<keyword evidence="1" id="KW-1133">Transmembrane helix</keyword>
<evidence type="ECO:0000313" key="2">
    <source>
        <dbReference type="EMBL" id="OZS78753.1"/>
    </source>
</evidence>
<evidence type="ECO:0000256" key="1">
    <source>
        <dbReference type="SAM" id="Phobius"/>
    </source>
</evidence>
<dbReference type="Proteomes" id="UP000217065">
    <property type="component" value="Unassembled WGS sequence"/>
</dbReference>
<evidence type="ECO:0000313" key="3">
    <source>
        <dbReference type="Proteomes" id="UP000217065"/>
    </source>
</evidence>
<keyword evidence="3" id="KW-1185">Reference proteome</keyword>
<dbReference type="InterPro" id="IPR024419">
    <property type="entry name" value="YvrJ"/>
</dbReference>
<dbReference type="RefSeq" id="WP_094941987.1">
    <property type="nucleotide sequence ID" value="NZ_NOKQ01000187.1"/>
</dbReference>
<comment type="caution">
    <text evidence="2">The sequence shown here is derived from an EMBL/GenBank/DDBJ whole genome shotgun (WGS) entry which is preliminary data.</text>
</comment>
<protein>
    <submittedName>
        <fullName evidence="2">YvrJ family protein</fullName>
    </submittedName>
</protein>
<sequence>MDQWVAIIQEIGFPVVVSFYLLHRIESRLEAIRDALVAITPVTKV</sequence>
<dbReference type="Pfam" id="PF12841">
    <property type="entry name" value="YvrJ"/>
    <property type="match status" value="1"/>
</dbReference>
<keyword evidence="1" id="KW-0812">Transmembrane</keyword>
<reference evidence="2 3" key="1">
    <citation type="submission" date="2017-07" db="EMBL/GenBank/DDBJ databases">
        <title>Tetzosporium hominis gen.nov. sp.nov.</title>
        <authorList>
            <person name="Tetz G."/>
            <person name="Tetz V."/>
        </authorList>
    </citation>
    <scope>NUCLEOTIDE SEQUENCE [LARGE SCALE GENOMIC DNA]</scope>
    <source>
        <strain evidence="2 3">VT-49</strain>
    </source>
</reference>